<feature type="transmembrane region" description="Helical" evidence="1">
    <location>
        <begin position="21"/>
        <end position="43"/>
    </location>
</feature>
<name>A0ABN9LA21_9NEOB</name>
<keyword evidence="1" id="KW-0812">Transmembrane</keyword>
<evidence type="ECO:0000259" key="2">
    <source>
        <dbReference type="PROSITE" id="PS50164"/>
    </source>
</evidence>
<dbReference type="Pfam" id="PF01541">
    <property type="entry name" value="GIY-YIG"/>
    <property type="match status" value="1"/>
</dbReference>
<comment type="caution">
    <text evidence="3">The sequence shown here is derived from an EMBL/GenBank/DDBJ whole genome shotgun (WGS) entry which is preliminary data.</text>
</comment>
<dbReference type="PANTHER" id="PTHR21301:SF12">
    <property type="match status" value="1"/>
</dbReference>
<evidence type="ECO:0000313" key="3">
    <source>
        <dbReference type="EMBL" id="CAJ0933968.1"/>
    </source>
</evidence>
<feature type="domain" description="GIY-YIG" evidence="2">
    <location>
        <begin position="26"/>
        <end position="115"/>
    </location>
</feature>
<dbReference type="InterPro" id="IPR000305">
    <property type="entry name" value="GIY-YIG_endonuc"/>
</dbReference>
<dbReference type="CDD" id="cd10442">
    <property type="entry name" value="GIY-YIG_PLEs"/>
    <property type="match status" value="1"/>
</dbReference>
<reference evidence="3" key="1">
    <citation type="submission" date="2023-07" db="EMBL/GenBank/DDBJ databases">
        <authorList>
            <person name="Stuckert A."/>
        </authorList>
    </citation>
    <scope>NUCLEOTIDE SEQUENCE</scope>
</reference>
<dbReference type="PANTHER" id="PTHR21301">
    <property type="entry name" value="REVERSE TRANSCRIPTASE"/>
    <property type="match status" value="1"/>
</dbReference>
<keyword evidence="1" id="KW-1133">Transmembrane helix</keyword>
<keyword evidence="4" id="KW-1185">Reference proteome</keyword>
<accession>A0ABN9LA21</accession>
<evidence type="ECO:0000313" key="4">
    <source>
        <dbReference type="Proteomes" id="UP001176940"/>
    </source>
</evidence>
<feature type="non-terminal residue" evidence="3">
    <location>
        <position position="171"/>
    </location>
</feature>
<dbReference type="EMBL" id="CAUEEQ010009980">
    <property type="protein sequence ID" value="CAJ0933968.1"/>
    <property type="molecule type" value="Genomic_DNA"/>
</dbReference>
<dbReference type="Proteomes" id="UP001176940">
    <property type="component" value="Unassembled WGS sequence"/>
</dbReference>
<protein>
    <recommendedName>
        <fullName evidence="2">GIY-YIG domain-containing protein</fullName>
    </recommendedName>
</protein>
<evidence type="ECO:0000256" key="1">
    <source>
        <dbReference type="SAM" id="Phobius"/>
    </source>
</evidence>
<sequence>MVKGPTFIHPQTGKMYRINEYLTCSSAYVIYLLMCPCKLWYIGETTCEFKVRMNQHRYSIRKKRTDLPVPKHFLEFNHTEKDLKCKIIDAVPAQRRGGDRELILKKKELKCIYELNTLKPNGLNVDFKIHTVISSLHIGYCQLLPLAWRTGRRTSNEDTTIKKLFPAEEDS</sequence>
<dbReference type="PROSITE" id="PS50164">
    <property type="entry name" value="GIY_YIG"/>
    <property type="match status" value="1"/>
</dbReference>
<proteinExistence type="predicted"/>
<organism evidence="3 4">
    <name type="scientific">Ranitomeya imitator</name>
    <name type="common">mimic poison frog</name>
    <dbReference type="NCBI Taxonomy" id="111125"/>
    <lineage>
        <taxon>Eukaryota</taxon>
        <taxon>Metazoa</taxon>
        <taxon>Chordata</taxon>
        <taxon>Craniata</taxon>
        <taxon>Vertebrata</taxon>
        <taxon>Euteleostomi</taxon>
        <taxon>Amphibia</taxon>
        <taxon>Batrachia</taxon>
        <taxon>Anura</taxon>
        <taxon>Neobatrachia</taxon>
        <taxon>Hyloidea</taxon>
        <taxon>Dendrobatidae</taxon>
        <taxon>Dendrobatinae</taxon>
        <taxon>Ranitomeya</taxon>
    </lineage>
</organism>
<keyword evidence="1" id="KW-0472">Membrane</keyword>
<gene>
    <name evidence="3" type="ORF">RIMI_LOCUS5732049</name>
</gene>